<sequence length="35" mass="3855">MALLRDAVPYFNRRADLAFGAFDHIPCQFGNLSGA</sequence>
<reference evidence="1 2" key="1">
    <citation type="submission" date="2014-11" db="EMBL/GenBank/DDBJ databases">
        <title>Symbiosis island explosion on the genome of extra-slow-growing strains of soybean bradyrhizobia with massive insertion sequences.</title>
        <authorList>
            <person name="Iida T."/>
            <person name="Minamisawa K."/>
        </authorList>
    </citation>
    <scope>NUCLEOTIDE SEQUENCE [LARGE SCALE GENOMIC DNA]</scope>
    <source>
        <strain evidence="1 2">NK6</strain>
    </source>
</reference>
<dbReference type="Proteomes" id="UP000063308">
    <property type="component" value="Chromosome"/>
</dbReference>
<organism evidence="1 2">
    <name type="scientific">Bradyrhizobium diazoefficiens</name>
    <dbReference type="NCBI Taxonomy" id="1355477"/>
    <lineage>
        <taxon>Bacteria</taxon>
        <taxon>Pseudomonadati</taxon>
        <taxon>Pseudomonadota</taxon>
        <taxon>Alphaproteobacteria</taxon>
        <taxon>Hyphomicrobiales</taxon>
        <taxon>Nitrobacteraceae</taxon>
        <taxon>Bradyrhizobium</taxon>
    </lineage>
</organism>
<gene>
    <name evidence="1" type="ORF">NK6_6457</name>
</gene>
<evidence type="ECO:0000313" key="1">
    <source>
        <dbReference type="EMBL" id="BAR59609.1"/>
    </source>
</evidence>
<dbReference type="EMBL" id="AP014685">
    <property type="protein sequence ID" value="BAR59609.1"/>
    <property type="molecule type" value="Genomic_DNA"/>
</dbReference>
<accession>A0A0E4FVY7</accession>
<dbReference type="AlphaFoldDB" id="A0A0E4FVY7"/>
<protein>
    <submittedName>
        <fullName evidence="1">Uncharacterized protein</fullName>
    </submittedName>
</protein>
<name>A0A0E4FVY7_9BRAD</name>
<evidence type="ECO:0000313" key="2">
    <source>
        <dbReference type="Proteomes" id="UP000063308"/>
    </source>
</evidence>
<proteinExistence type="predicted"/>